<dbReference type="Proteomes" id="UP000257016">
    <property type="component" value="Unassembled WGS sequence"/>
</dbReference>
<proteinExistence type="predicted"/>
<evidence type="ECO:0000256" key="1">
    <source>
        <dbReference type="SAM" id="MobiDB-lite"/>
    </source>
</evidence>
<accession>A0A375CSR5</accession>
<evidence type="ECO:0000313" key="2">
    <source>
        <dbReference type="EMBL" id="SOY78343.1"/>
    </source>
</evidence>
<geneLocation type="plasmid" evidence="5">
    <name>cbm2594_p</name>
</geneLocation>
<feature type="region of interest" description="Disordered" evidence="1">
    <location>
        <begin position="30"/>
        <end position="63"/>
    </location>
</feature>
<reference evidence="4" key="2">
    <citation type="submission" date="2018-01" db="EMBL/GenBank/DDBJ databases">
        <authorList>
            <person name="Gaut B.S."/>
            <person name="Morton B.R."/>
            <person name="Clegg M.T."/>
            <person name="Duvall M.R."/>
        </authorList>
    </citation>
    <scope>NUCLEOTIDE SEQUENCE [LARGE SCALE GENOMIC DNA]</scope>
</reference>
<dbReference type="EMBL" id="OGUU01000036">
    <property type="protein sequence ID" value="SPC25310.1"/>
    <property type="molecule type" value="Genomic_DNA"/>
</dbReference>
<evidence type="ECO:0000313" key="3">
    <source>
        <dbReference type="EMBL" id="SPC25310.1"/>
    </source>
</evidence>
<dbReference type="EMBL" id="OFSN01000068">
    <property type="protein sequence ID" value="SOY78343.1"/>
    <property type="molecule type" value="Genomic_DNA"/>
</dbReference>
<reference evidence="2 5" key="1">
    <citation type="submission" date="2018-01" db="EMBL/GenBank/DDBJ databases">
        <authorList>
            <person name="Clerissi C."/>
        </authorList>
    </citation>
    <scope>NUCLEOTIDE SEQUENCE</scope>
    <source>
        <strain evidence="2">Cupriavidus taiwanensis LMG 19430</strain>
        <strain evidence="3">Cupriavidus taiwanensis STM 6021</strain>
        <plasmid evidence="5">cbm2594_p</plasmid>
    </source>
</reference>
<evidence type="ECO:0000313" key="4">
    <source>
        <dbReference type="Proteomes" id="UP000257016"/>
    </source>
</evidence>
<comment type="caution">
    <text evidence="2">The sequence shown here is derived from an EMBL/GenBank/DDBJ whole genome shotgun (WGS) entry which is preliminary data.</text>
</comment>
<dbReference type="AlphaFoldDB" id="A0A375CSR5"/>
<name>A0A375CSR5_9BURK</name>
<evidence type="ECO:0000313" key="5">
    <source>
        <dbReference type="Proteomes" id="UP000257139"/>
    </source>
</evidence>
<organism evidence="2 4">
    <name type="scientific">Cupriavidus taiwanensis</name>
    <dbReference type="NCBI Taxonomy" id="164546"/>
    <lineage>
        <taxon>Bacteria</taxon>
        <taxon>Pseudomonadati</taxon>
        <taxon>Pseudomonadota</taxon>
        <taxon>Betaproteobacteria</taxon>
        <taxon>Burkholderiales</taxon>
        <taxon>Burkholderiaceae</taxon>
        <taxon>Cupriavidus</taxon>
    </lineage>
</organism>
<sequence>MAVDRGRGQRSRTTRHNGLRQVLKVHVGRRMAPTETSPQGRVPVGSCKKWPASRLGSMRLRRG</sequence>
<protein>
    <submittedName>
        <fullName evidence="2">Uncharacterized protein</fullName>
    </submittedName>
</protein>
<gene>
    <name evidence="2" type="ORF">CBM2586_U20007</name>
    <name evidence="3" type="ORF">CBM2594_P30009</name>
</gene>
<dbReference type="Proteomes" id="UP000257139">
    <property type="component" value="Plasmid CBM2594_p"/>
</dbReference>